<dbReference type="EMBL" id="JAEUAX010000005">
    <property type="protein sequence ID" value="MBW9110444.1"/>
    <property type="molecule type" value="Genomic_DNA"/>
</dbReference>
<proteinExistence type="inferred from homology"/>
<dbReference type="CDD" id="cd00448">
    <property type="entry name" value="YjgF_YER057c_UK114_family"/>
    <property type="match status" value="1"/>
</dbReference>
<dbReference type="InterPro" id="IPR006175">
    <property type="entry name" value="YjgF/YER057c/UK114"/>
</dbReference>
<comment type="caution">
    <text evidence="2">The sequence shown here is derived from an EMBL/GenBank/DDBJ whole genome shotgun (WGS) entry which is preliminary data.</text>
</comment>
<dbReference type="InterPro" id="IPR035959">
    <property type="entry name" value="RutC-like_sf"/>
</dbReference>
<protein>
    <submittedName>
        <fullName evidence="2">RidA family protein</fullName>
    </submittedName>
</protein>
<accession>A0ABS7I1F7</accession>
<keyword evidence="3" id="KW-1185">Reference proteome</keyword>
<sequence>MPLEFSNSPEVHPPLGTYSHVVTSPANASLVFVSGQVAVRKDGTWPKSFLEQADQVFANLVAHLAAEGLTPSDVIKVNSYIVDDDGDPGALSRTRSKYFGDHRPAATAVIIAGLGNPEWKLEVELIAVRS</sequence>
<dbReference type="PANTHER" id="PTHR11803">
    <property type="entry name" value="2-IMINOBUTANOATE/2-IMINOPROPANOATE DEAMINASE RIDA"/>
    <property type="match status" value="1"/>
</dbReference>
<dbReference type="Gene3D" id="3.30.1330.40">
    <property type="entry name" value="RutC-like"/>
    <property type="match status" value="1"/>
</dbReference>
<evidence type="ECO:0000256" key="1">
    <source>
        <dbReference type="ARBA" id="ARBA00010552"/>
    </source>
</evidence>
<dbReference type="SUPFAM" id="SSF55298">
    <property type="entry name" value="YjgF-like"/>
    <property type="match status" value="1"/>
</dbReference>
<evidence type="ECO:0000313" key="3">
    <source>
        <dbReference type="Proteomes" id="UP000777440"/>
    </source>
</evidence>
<name>A0ABS7I1F7_9MICO</name>
<organism evidence="2 3">
    <name type="scientific">Microbacterium ureisolvens</name>
    <dbReference type="NCBI Taxonomy" id="2781186"/>
    <lineage>
        <taxon>Bacteria</taxon>
        <taxon>Bacillati</taxon>
        <taxon>Actinomycetota</taxon>
        <taxon>Actinomycetes</taxon>
        <taxon>Micrococcales</taxon>
        <taxon>Microbacteriaceae</taxon>
        <taxon>Microbacterium</taxon>
    </lineage>
</organism>
<dbReference type="PANTHER" id="PTHR11803:SF58">
    <property type="entry name" value="PROTEIN HMF1-RELATED"/>
    <property type="match status" value="1"/>
</dbReference>
<dbReference type="RefSeq" id="WP_220289251.1">
    <property type="nucleotide sequence ID" value="NZ_JAEUAX010000005.1"/>
</dbReference>
<comment type="similarity">
    <text evidence="1">Belongs to the RutC family.</text>
</comment>
<dbReference type="Proteomes" id="UP000777440">
    <property type="component" value="Unassembled WGS sequence"/>
</dbReference>
<dbReference type="Pfam" id="PF01042">
    <property type="entry name" value="Ribonuc_L-PSP"/>
    <property type="match status" value="1"/>
</dbReference>
<evidence type="ECO:0000313" key="2">
    <source>
        <dbReference type="EMBL" id="MBW9110444.1"/>
    </source>
</evidence>
<reference evidence="2 3" key="1">
    <citation type="journal article" date="2021" name="MBio">
        <title>Poor Competitiveness of Bradyrhizobium in Pigeon Pea Root Colonization in Indian Soils.</title>
        <authorList>
            <person name="Chalasani D."/>
            <person name="Basu A."/>
            <person name="Pullabhotla S.V.S.R.N."/>
            <person name="Jorrin B."/>
            <person name="Neal A.L."/>
            <person name="Poole P.S."/>
            <person name="Podile A.R."/>
            <person name="Tkacz A."/>
        </authorList>
    </citation>
    <scope>NUCLEOTIDE SEQUENCE [LARGE SCALE GENOMIC DNA]</scope>
    <source>
        <strain evidence="2 3">HU12</strain>
    </source>
</reference>
<gene>
    <name evidence="2" type="ORF">JNB61_11730</name>
</gene>